<dbReference type="InterPro" id="IPR016181">
    <property type="entry name" value="Acyl_CoA_acyltransferase"/>
</dbReference>
<protein>
    <submittedName>
        <fullName evidence="3">GNAT family N-acetyltransferase</fullName>
    </submittedName>
</protein>
<comment type="caution">
    <text evidence="3">The sequence shown here is derived from an EMBL/GenBank/DDBJ whole genome shotgun (WGS) entry which is preliminary data.</text>
</comment>
<evidence type="ECO:0000256" key="1">
    <source>
        <dbReference type="ARBA" id="ARBA00022679"/>
    </source>
</evidence>
<dbReference type="InterPro" id="IPR000182">
    <property type="entry name" value="GNAT_dom"/>
</dbReference>
<dbReference type="InterPro" id="IPR050769">
    <property type="entry name" value="NAT_camello-type"/>
</dbReference>
<reference evidence="3" key="1">
    <citation type="submission" date="2021-04" db="EMBL/GenBank/DDBJ databases">
        <authorList>
            <person name="Yoon J."/>
        </authorList>
    </citation>
    <scope>NUCLEOTIDE SEQUENCE</scope>
    <source>
        <strain evidence="3">KMU-90</strain>
    </source>
</reference>
<dbReference type="Proteomes" id="UP000681356">
    <property type="component" value="Unassembled WGS sequence"/>
</dbReference>
<accession>A0A8J7WFC7</accession>
<sequence length="171" mass="19371">MQARAGFPATMSIEIRHLAPGDIDWLVEQHGTHYAREEGFDPSFGALVHDILLAFDADHDPTCERAFIAWDGGQRLGSIFCVRLDDETAKLRLFFLTPEARGKGLGKRLLAECMGFARDAGYRRMTLWTHESHRAACVLYASAGWRLVRSKPVHNFGVDLIEQEWDIDLRT</sequence>
<dbReference type="PANTHER" id="PTHR13947">
    <property type="entry name" value="GNAT FAMILY N-ACETYLTRANSFERASE"/>
    <property type="match status" value="1"/>
</dbReference>
<dbReference type="Gene3D" id="3.40.630.30">
    <property type="match status" value="1"/>
</dbReference>
<dbReference type="PANTHER" id="PTHR13947:SF37">
    <property type="entry name" value="LD18367P"/>
    <property type="match status" value="1"/>
</dbReference>
<dbReference type="Pfam" id="PF00583">
    <property type="entry name" value="Acetyltransf_1"/>
    <property type="match status" value="1"/>
</dbReference>
<keyword evidence="4" id="KW-1185">Reference proteome</keyword>
<dbReference type="EMBL" id="JAGTUU010000010">
    <property type="protein sequence ID" value="MBS0126637.1"/>
    <property type="molecule type" value="Genomic_DNA"/>
</dbReference>
<organism evidence="3 4">
    <name type="scientific">Thetidibacter halocola</name>
    <dbReference type="NCBI Taxonomy" id="2827239"/>
    <lineage>
        <taxon>Bacteria</taxon>
        <taxon>Pseudomonadati</taxon>
        <taxon>Pseudomonadota</taxon>
        <taxon>Alphaproteobacteria</taxon>
        <taxon>Rhodobacterales</taxon>
        <taxon>Roseobacteraceae</taxon>
        <taxon>Thetidibacter</taxon>
    </lineage>
</organism>
<dbReference type="PROSITE" id="PS51186">
    <property type="entry name" value="GNAT"/>
    <property type="match status" value="1"/>
</dbReference>
<dbReference type="GO" id="GO:0008080">
    <property type="term" value="F:N-acetyltransferase activity"/>
    <property type="evidence" value="ECO:0007669"/>
    <property type="project" value="InterPro"/>
</dbReference>
<gene>
    <name evidence="3" type="ORF">KB874_21375</name>
</gene>
<feature type="domain" description="N-acetyltransferase" evidence="2">
    <location>
        <begin position="13"/>
        <end position="170"/>
    </location>
</feature>
<evidence type="ECO:0000259" key="2">
    <source>
        <dbReference type="PROSITE" id="PS51186"/>
    </source>
</evidence>
<dbReference type="AlphaFoldDB" id="A0A8J7WFC7"/>
<dbReference type="SUPFAM" id="SSF55729">
    <property type="entry name" value="Acyl-CoA N-acyltransferases (Nat)"/>
    <property type="match status" value="1"/>
</dbReference>
<dbReference type="CDD" id="cd04301">
    <property type="entry name" value="NAT_SF"/>
    <property type="match status" value="1"/>
</dbReference>
<proteinExistence type="predicted"/>
<evidence type="ECO:0000313" key="3">
    <source>
        <dbReference type="EMBL" id="MBS0126637.1"/>
    </source>
</evidence>
<evidence type="ECO:0000313" key="4">
    <source>
        <dbReference type="Proteomes" id="UP000681356"/>
    </source>
</evidence>
<name>A0A8J7WFC7_9RHOB</name>
<keyword evidence="1" id="KW-0808">Transferase</keyword>